<dbReference type="OrthoDB" id="9775557at2"/>
<dbReference type="InterPro" id="IPR029058">
    <property type="entry name" value="AB_hydrolase_fold"/>
</dbReference>
<dbReference type="Gene3D" id="3.40.50.1820">
    <property type="entry name" value="alpha/beta hydrolase"/>
    <property type="match status" value="1"/>
</dbReference>
<dbReference type="Proteomes" id="UP000465601">
    <property type="component" value="Unassembled WGS sequence"/>
</dbReference>
<dbReference type="Pfam" id="PF00561">
    <property type="entry name" value="Abhydrolase_1"/>
    <property type="match status" value="1"/>
</dbReference>
<dbReference type="PANTHER" id="PTHR43433:SF5">
    <property type="entry name" value="AB HYDROLASE-1 DOMAIN-CONTAINING PROTEIN"/>
    <property type="match status" value="1"/>
</dbReference>
<evidence type="ECO:0000259" key="1">
    <source>
        <dbReference type="Pfam" id="PF00561"/>
    </source>
</evidence>
<name>A0A833HMF1_9FIRM</name>
<evidence type="ECO:0000313" key="2">
    <source>
        <dbReference type="EMBL" id="KAB3527432.1"/>
    </source>
</evidence>
<feature type="domain" description="AB hydrolase-1" evidence="1">
    <location>
        <begin position="27"/>
        <end position="254"/>
    </location>
</feature>
<dbReference type="SUPFAM" id="SSF53474">
    <property type="entry name" value="alpha/beta-Hydrolases"/>
    <property type="match status" value="1"/>
</dbReference>
<dbReference type="RefSeq" id="WP_151866605.1">
    <property type="nucleotide sequence ID" value="NZ_WBZB01000042.1"/>
</dbReference>
<keyword evidence="3" id="KW-1185">Reference proteome</keyword>
<dbReference type="InterPro" id="IPR000073">
    <property type="entry name" value="AB_hydrolase_1"/>
</dbReference>
<dbReference type="PANTHER" id="PTHR43433">
    <property type="entry name" value="HYDROLASE, ALPHA/BETA FOLD FAMILY PROTEIN"/>
    <property type="match status" value="1"/>
</dbReference>
<organism evidence="2 3">
    <name type="scientific">Alkaliphilus serpentinus</name>
    <dbReference type="NCBI Taxonomy" id="1482731"/>
    <lineage>
        <taxon>Bacteria</taxon>
        <taxon>Bacillati</taxon>
        <taxon>Bacillota</taxon>
        <taxon>Clostridia</taxon>
        <taxon>Peptostreptococcales</taxon>
        <taxon>Natronincolaceae</taxon>
        <taxon>Alkaliphilus</taxon>
    </lineage>
</organism>
<protein>
    <submittedName>
        <fullName evidence="2">Alpha/beta hydrolase</fullName>
    </submittedName>
</protein>
<proteinExistence type="predicted"/>
<gene>
    <name evidence="2" type="ORF">F8153_12040</name>
</gene>
<accession>A0A833HMF1</accession>
<keyword evidence="2" id="KW-0378">Hydrolase</keyword>
<sequence length="267" mass="30572">MFYNAKGGNVKLGETDMNYVVFGHGKKPFVILPGLSDGIKTVHKQEKVLAMYYKQFAKNFRVYVFSRKNKLEKGYSSRDMARDQKIAMEKLGIYNAYIMGVSQGGMIAQYLAIDYPEIVQKLIIVVSVSRQTETLQKVVERWIEMASSNDYKNLVIDTVEKTFTEKRLKRYRLMYPIISRIGKPKDFDRFLIQAHACINHNAYSELAKIKCPTLVIGGDSDEVVGKTTSEEMAEKVKESKLVIYEGLGHGAYEESEDFNHQIMNFLT</sequence>
<dbReference type="PRINTS" id="PR00111">
    <property type="entry name" value="ABHYDROLASE"/>
</dbReference>
<evidence type="ECO:0000313" key="3">
    <source>
        <dbReference type="Proteomes" id="UP000465601"/>
    </source>
</evidence>
<dbReference type="InterPro" id="IPR050471">
    <property type="entry name" value="AB_hydrolase"/>
</dbReference>
<reference evidence="2 3" key="1">
    <citation type="submission" date="2019-10" db="EMBL/GenBank/DDBJ databases">
        <title>Alkaliphilus serpentinus sp. nov. and Alkaliphilus pronyensis sp. nov., two novel anaerobic alkaliphilic species isolated from the serpentinized-hosted hydrothermal field of the Prony Bay (New Caledonia).</title>
        <authorList>
            <person name="Postec A."/>
        </authorList>
    </citation>
    <scope>NUCLEOTIDE SEQUENCE [LARGE SCALE GENOMIC DNA]</scope>
    <source>
        <strain evidence="2 3">LacT</strain>
    </source>
</reference>
<dbReference type="AlphaFoldDB" id="A0A833HMF1"/>
<dbReference type="EMBL" id="WBZB01000042">
    <property type="protein sequence ID" value="KAB3527432.1"/>
    <property type="molecule type" value="Genomic_DNA"/>
</dbReference>
<dbReference type="GO" id="GO:0016787">
    <property type="term" value="F:hydrolase activity"/>
    <property type="evidence" value="ECO:0007669"/>
    <property type="project" value="UniProtKB-KW"/>
</dbReference>
<comment type="caution">
    <text evidence="2">The sequence shown here is derived from an EMBL/GenBank/DDBJ whole genome shotgun (WGS) entry which is preliminary data.</text>
</comment>